<dbReference type="EMBL" id="KI913124">
    <property type="protein sequence ID" value="ETV81634.1"/>
    <property type="molecule type" value="Genomic_DNA"/>
</dbReference>
<dbReference type="VEuPathDB" id="FungiDB:H257_06081"/>
<organism evidence="1">
    <name type="scientific">Aphanomyces astaci</name>
    <name type="common">Crayfish plague agent</name>
    <dbReference type="NCBI Taxonomy" id="112090"/>
    <lineage>
        <taxon>Eukaryota</taxon>
        <taxon>Sar</taxon>
        <taxon>Stramenopiles</taxon>
        <taxon>Oomycota</taxon>
        <taxon>Saprolegniomycetes</taxon>
        <taxon>Saprolegniales</taxon>
        <taxon>Verrucalvaceae</taxon>
        <taxon>Aphanomyces</taxon>
    </lineage>
</organism>
<proteinExistence type="predicted"/>
<dbReference type="GeneID" id="20808077"/>
<reference evidence="1" key="1">
    <citation type="submission" date="2013-12" db="EMBL/GenBank/DDBJ databases">
        <title>The Genome Sequence of Aphanomyces astaci APO3.</title>
        <authorList>
            <consortium name="The Broad Institute Genomics Platform"/>
            <person name="Russ C."/>
            <person name="Tyler B."/>
            <person name="van West P."/>
            <person name="Dieguez-Uribeondo J."/>
            <person name="Young S.K."/>
            <person name="Zeng Q."/>
            <person name="Gargeya S."/>
            <person name="Fitzgerald M."/>
            <person name="Abouelleil A."/>
            <person name="Alvarado L."/>
            <person name="Chapman S.B."/>
            <person name="Gainer-Dewar J."/>
            <person name="Goldberg J."/>
            <person name="Griggs A."/>
            <person name="Gujja S."/>
            <person name="Hansen M."/>
            <person name="Howarth C."/>
            <person name="Imamovic A."/>
            <person name="Ireland A."/>
            <person name="Larimer J."/>
            <person name="McCowan C."/>
            <person name="Murphy C."/>
            <person name="Pearson M."/>
            <person name="Poon T.W."/>
            <person name="Priest M."/>
            <person name="Roberts A."/>
            <person name="Saif S."/>
            <person name="Shea T."/>
            <person name="Sykes S."/>
            <person name="Wortman J."/>
            <person name="Nusbaum C."/>
            <person name="Birren B."/>
        </authorList>
    </citation>
    <scope>NUCLEOTIDE SEQUENCE [LARGE SCALE GENOMIC DNA]</scope>
    <source>
        <strain evidence="1">APO3</strain>
    </source>
</reference>
<accession>W4GRL3</accession>
<dbReference type="RefSeq" id="XP_009829492.1">
    <property type="nucleotide sequence ID" value="XM_009831190.1"/>
</dbReference>
<name>W4GRL3_APHAT</name>
<sequence length="104" mass="11457">MLDNCLNKLGTGVGRVESKRIDGFEHSWGSTRGFEGGRVDGVTERGGTCLGVNWLRENEMKSGNSRFFGRPLRCCCFPTRAHPAISRCRHPRGHGGCSAYNTII</sequence>
<dbReference type="AlphaFoldDB" id="W4GRL3"/>
<protein>
    <submittedName>
        <fullName evidence="1">Uncharacterized protein</fullName>
    </submittedName>
</protein>
<evidence type="ECO:0000313" key="1">
    <source>
        <dbReference type="EMBL" id="ETV81634.1"/>
    </source>
</evidence>
<gene>
    <name evidence="1" type="ORF">H257_06081</name>
</gene>